<name>A0A328WPJ8_9FLAO</name>
<protein>
    <submittedName>
        <fullName evidence="2">Putative metal-binding protein</fullName>
    </submittedName>
</protein>
<dbReference type="Proteomes" id="UP000249518">
    <property type="component" value="Unassembled WGS sequence"/>
</dbReference>
<evidence type="ECO:0000313" key="2">
    <source>
        <dbReference type="EMBL" id="RAR46207.1"/>
    </source>
</evidence>
<reference evidence="2 3" key="1">
    <citation type="submission" date="2018-06" db="EMBL/GenBank/DDBJ databases">
        <title>Genomic Encyclopedia of Type Strains, Phase III (KMG-III): the genomes of soil and plant-associated and newly described type strains.</title>
        <authorList>
            <person name="Whitman W."/>
        </authorList>
    </citation>
    <scope>NUCLEOTIDE SEQUENCE [LARGE SCALE GENOMIC DNA]</scope>
    <source>
        <strain evidence="2 3">CGMCC 1.12504</strain>
    </source>
</reference>
<keyword evidence="1" id="KW-0732">Signal</keyword>
<dbReference type="RefSeq" id="WP_181456979.1">
    <property type="nucleotide sequence ID" value="NZ_QLSV01000029.1"/>
</dbReference>
<feature type="chain" id="PRO_5016357084" evidence="1">
    <location>
        <begin position="20"/>
        <end position="450"/>
    </location>
</feature>
<sequence>MKKILLLGGMFLLPYLIQAQNIFSGEPVQWVGRPNGYSTTPYNSDYRTTGYRKVSTTTNNPLDGRGQWATTINVQSSGGNITPDNMPGGGGAGWLLISGPSSNRFQNKWNFSGVGQAALNAINNITRQGGGQDMGLNMGTAGYYTFVMRDAGYNNSEVYIGYTASEPVTVSHLGQTFSNGQPVISISTSNTPSAGENIYVRYRAGTNDFTTGTSLVQATGVGTSWTATLPLQNCNTTVYYYVFTSTRNLAGLNGDTEQNRSLATLRYDDRFGSNYSFSIAQSSAAVLSGGATICSGDSSALQVNITGGVAPYTLVYTNGTSTFTVNNYVSNTAINVSPASTSTFSIVSVTGANGCAGIGNSGTAMITVNENITYYADNDGDGFGSLAVTQESCTGAPEGFVLDSSDCDDTNNTIFPGAAEICYDGLDNDCDGIIDNGCTPIVSVVLPNQC</sequence>
<dbReference type="Pfam" id="PF11617">
    <property type="entry name" value="Cu-binding_MopE"/>
    <property type="match status" value="1"/>
</dbReference>
<organism evidence="2 3">
    <name type="scientific">Flavobacterium lacus</name>
    <dbReference type="NCBI Taxonomy" id="1353778"/>
    <lineage>
        <taxon>Bacteria</taxon>
        <taxon>Pseudomonadati</taxon>
        <taxon>Bacteroidota</taxon>
        <taxon>Flavobacteriia</taxon>
        <taxon>Flavobacteriales</taxon>
        <taxon>Flavobacteriaceae</taxon>
        <taxon>Flavobacterium</taxon>
    </lineage>
</organism>
<accession>A0A328WPJ8</accession>
<evidence type="ECO:0000313" key="3">
    <source>
        <dbReference type="Proteomes" id="UP000249518"/>
    </source>
</evidence>
<evidence type="ECO:0000256" key="1">
    <source>
        <dbReference type="SAM" id="SignalP"/>
    </source>
</evidence>
<dbReference type="InterPro" id="IPR021655">
    <property type="entry name" value="Put_metal-bd"/>
</dbReference>
<dbReference type="AlphaFoldDB" id="A0A328WPJ8"/>
<proteinExistence type="predicted"/>
<feature type="non-terminal residue" evidence="2">
    <location>
        <position position="450"/>
    </location>
</feature>
<feature type="signal peptide" evidence="1">
    <location>
        <begin position="1"/>
        <end position="19"/>
    </location>
</feature>
<gene>
    <name evidence="2" type="ORF">B0I10_1291</name>
</gene>
<comment type="caution">
    <text evidence="2">The sequence shown here is derived from an EMBL/GenBank/DDBJ whole genome shotgun (WGS) entry which is preliminary data.</text>
</comment>
<keyword evidence="3" id="KW-1185">Reference proteome</keyword>
<dbReference type="EMBL" id="QLSV01000029">
    <property type="protein sequence ID" value="RAR46207.1"/>
    <property type="molecule type" value="Genomic_DNA"/>
</dbReference>